<proteinExistence type="predicted"/>
<organism evidence="2 3">
    <name type="scientific">Suicoccus acidiformans</name>
    <dbReference type="NCBI Taxonomy" id="2036206"/>
    <lineage>
        <taxon>Bacteria</taxon>
        <taxon>Bacillati</taxon>
        <taxon>Bacillota</taxon>
        <taxon>Bacilli</taxon>
        <taxon>Lactobacillales</taxon>
        <taxon>Aerococcaceae</taxon>
        <taxon>Suicoccus</taxon>
    </lineage>
</organism>
<evidence type="ECO:0000256" key="1">
    <source>
        <dbReference type="SAM" id="MobiDB-lite"/>
    </source>
</evidence>
<dbReference type="OrthoDB" id="2139724at2"/>
<dbReference type="EMBL" id="CP023434">
    <property type="protein sequence ID" value="AXY25339.1"/>
    <property type="molecule type" value="Genomic_DNA"/>
</dbReference>
<dbReference type="GO" id="GO:0051301">
    <property type="term" value="P:cell division"/>
    <property type="evidence" value="ECO:0007669"/>
    <property type="project" value="UniProtKB-KW"/>
</dbReference>
<evidence type="ECO:0000313" key="2">
    <source>
        <dbReference type="EMBL" id="AXY25339.1"/>
    </source>
</evidence>
<evidence type="ECO:0000313" key="3">
    <source>
        <dbReference type="Proteomes" id="UP000263232"/>
    </source>
</evidence>
<feature type="region of interest" description="Disordered" evidence="1">
    <location>
        <begin position="77"/>
        <end position="107"/>
    </location>
</feature>
<name>A0A347WJT2_9LACT</name>
<dbReference type="Gene3D" id="6.10.250.790">
    <property type="match status" value="1"/>
</dbReference>
<gene>
    <name evidence="2" type="ORF">CL176_04625</name>
</gene>
<keyword evidence="2" id="KW-0132">Cell division</keyword>
<sequence>MTSKQRFKATIDGKQYIIVSDHSNEHILAVVDIINQQLNQLKELDPGLSKEDRSILMAINAVSDQLVKEDQIASLEEDLDTLTSPGNTRETDTPRVQPKVPFERPEN</sequence>
<reference evidence="2 3" key="1">
    <citation type="submission" date="2017-09" db="EMBL/GenBank/DDBJ databases">
        <title>Complete genome sequence of Oxytococcus suis strain ZY16052.</title>
        <authorList>
            <person name="Li F."/>
        </authorList>
    </citation>
    <scope>NUCLEOTIDE SEQUENCE [LARGE SCALE GENOMIC DNA]</scope>
    <source>
        <strain evidence="2 3">ZY16052</strain>
    </source>
</reference>
<dbReference type="RefSeq" id="WP_118990252.1">
    <property type="nucleotide sequence ID" value="NZ_CP023434.1"/>
</dbReference>
<dbReference type="InterPro" id="IPR007838">
    <property type="entry name" value="Cell_div_ZapA-like"/>
</dbReference>
<dbReference type="Pfam" id="PF05164">
    <property type="entry name" value="ZapA"/>
    <property type="match status" value="1"/>
</dbReference>
<protein>
    <submittedName>
        <fullName evidence="2">Cell division protein ZapA</fullName>
    </submittedName>
</protein>
<dbReference type="InterPro" id="IPR053712">
    <property type="entry name" value="Bac_CellDiv_Activator"/>
</dbReference>
<dbReference type="Proteomes" id="UP000263232">
    <property type="component" value="Chromosome"/>
</dbReference>
<accession>A0A347WJT2</accession>
<dbReference type="InterPro" id="IPR036192">
    <property type="entry name" value="Cell_div_ZapA-like_sf"/>
</dbReference>
<dbReference type="KEGG" id="abae:CL176_04625"/>
<dbReference type="AlphaFoldDB" id="A0A347WJT2"/>
<keyword evidence="3" id="KW-1185">Reference proteome</keyword>
<dbReference type="SUPFAM" id="SSF102829">
    <property type="entry name" value="Cell division protein ZapA-like"/>
    <property type="match status" value="1"/>
</dbReference>
<keyword evidence="2" id="KW-0131">Cell cycle</keyword>